<dbReference type="InterPro" id="IPR012337">
    <property type="entry name" value="RNaseH-like_sf"/>
</dbReference>
<evidence type="ECO:0000256" key="1">
    <source>
        <dbReference type="ARBA" id="ARBA00022839"/>
    </source>
</evidence>
<keyword evidence="4" id="KW-1185">Reference proteome</keyword>
<accession>A0ABW2UUP5</accession>
<protein>
    <submittedName>
        <fullName evidence="3">3'-5' exonuclease</fullName>
        <ecNumber evidence="3">3.1.-.-</ecNumber>
    </submittedName>
</protein>
<dbReference type="InterPro" id="IPR006054">
    <property type="entry name" value="DnaQ"/>
</dbReference>
<dbReference type="SMART" id="SM00479">
    <property type="entry name" value="EXOIII"/>
    <property type="match status" value="1"/>
</dbReference>
<evidence type="ECO:0000313" key="4">
    <source>
        <dbReference type="Proteomes" id="UP001596620"/>
    </source>
</evidence>
<dbReference type="EC" id="3.1.-.-" evidence="3"/>
<dbReference type="EMBL" id="JBHTGR010000005">
    <property type="protein sequence ID" value="MFC7746331.1"/>
    <property type="molecule type" value="Genomic_DNA"/>
</dbReference>
<organism evidence="3 4">
    <name type="scientific">Lentibacillus kimchii</name>
    <dbReference type="NCBI Taxonomy" id="1542911"/>
    <lineage>
        <taxon>Bacteria</taxon>
        <taxon>Bacillati</taxon>
        <taxon>Bacillota</taxon>
        <taxon>Bacilli</taxon>
        <taxon>Bacillales</taxon>
        <taxon>Bacillaceae</taxon>
        <taxon>Lentibacillus</taxon>
    </lineage>
</organism>
<feature type="domain" description="Exonuclease" evidence="2">
    <location>
        <begin position="5"/>
        <end position="168"/>
    </location>
</feature>
<sequence length="206" mass="23112">MRLVRFTAIDFETANASRSSPCAVGLAVVDDGVIVDEFYSLINPLMTFSSFNIGVHGITAGDVSDAPTFAQLWPTLESYLTQQMVVAHNASFDMGVLRHTLDAFNLAYPVMNYLCTCNISRIVWPELSNHKLNTVARKQGIQFNHHHALEDARVAAKILTAAFRTYDTAEMDIFLEKCHLSKGRINQQGYVPPRKKSKRKSRSIYL</sequence>
<dbReference type="InterPro" id="IPR036397">
    <property type="entry name" value="RNaseH_sf"/>
</dbReference>
<reference evidence="4" key="1">
    <citation type="journal article" date="2019" name="Int. J. Syst. Evol. Microbiol.">
        <title>The Global Catalogue of Microorganisms (GCM) 10K type strain sequencing project: providing services to taxonomists for standard genome sequencing and annotation.</title>
        <authorList>
            <consortium name="The Broad Institute Genomics Platform"/>
            <consortium name="The Broad Institute Genome Sequencing Center for Infectious Disease"/>
            <person name="Wu L."/>
            <person name="Ma J."/>
        </authorList>
    </citation>
    <scope>NUCLEOTIDE SEQUENCE [LARGE SCALE GENOMIC DNA]</scope>
    <source>
        <strain evidence="4">JCM 30234</strain>
    </source>
</reference>
<keyword evidence="1 3" id="KW-0269">Exonuclease</keyword>
<name>A0ABW2UUP5_9BACI</name>
<proteinExistence type="predicted"/>
<gene>
    <name evidence="3" type="ORF">ACFQU8_03630</name>
</gene>
<keyword evidence="1 3" id="KW-0540">Nuclease</keyword>
<evidence type="ECO:0000313" key="3">
    <source>
        <dbReference type="EMBL" id="MFC7746331.1"/>
    </source>
</evidence>
<dbReference type="NCBIfam" id="TIGR00573">
    <property type="entry name" value="dnaq"/>
    <property type="match status" value="1"/>
</dbReference>
<dbReference type="Gene3D" id="3.30.420.10">
    <property type="entry name" value="Ribonuclease H-like superfamily/Ribonuclease H"/>
    <property type="match status" value="1"/>
</dbReference>
<dbReference type="PANTHER" id="PTHR30231:SF42">
    <property type="entry name" value="EXONUCLEASE"/>
    <property type="match status" value="1"/>
</dbReference>
<dbReference type="CDD" id="cd06130">
    <property type="entry name" value="DNA_pol_III_epsilon_like"/>
    <property type="match status" value="1"/>
</dbReference>
<dbReference type="Pfam" id="PF00929">
    <property type="entry name" value="RNase_T"/>
    <property type="match status" value="1"/>
</dbReference>
<dbReference type="SUPFAM" id="SSF53098">
    <property type="entry name" value="Ribonuclease H-like"/>
    <property type="match status" value="1"/>
</dbReference>
<dbReference type="GO" id="GO:0004527">
    <property type="term" value="F:exonuclease activity"/>
    <property type="evidence" value="ECO:0007669"/>
    <property type="project" value="UniProtKB-KW"/>
</dbReference>
<evidence type="ECO:0000259" key="2">
    <source>
        <dbReference type="SMART" id="SM00479"/>
    </source>
</evidence>
<dbReference type="InterPro" id="IPR013520">
    <property type="entry name" value="Ribonucl_H"/>
</dbReference>
<dbReference type="PANTHER" id="PTHR30231">
    <property type="entry name" value="DNA POLYMERASE III SUBUNIT EPSILON"/>
    <property type="match status" value="1"/>
</dbReference>
<dbReference type="RefSeq" id="WP_382357814.1">
    <property type="nucleotide sequence ID" value="NZ_JBHTGR010000005.1"/>
</dbReference>
<comment type="caution">
    <text evidence="3">The sequence shown here is derived from an EMBL/GenBank/DDBJ whole genome shotgun (WGS) entry which is preliminary data.</text>
</comment>
<keyword evidence="3" id="KW-0378">Hydrolase</keyword>
<dbReference type="Proteomes" id="UP001596620">
    <property type="component" value="Unassembled WGS sequence"/>
</dbReference>